<sequence length="320" mass="33271">MASGAAAADPTSGASPWLAHCLHEQALQPAASAPVLLRDALGREVALPRPPQRIVTIFSSNTELVAYLGLTGRIVGVEDYTRYPAAVLGLPKVGGRLGFSVDAVTALAPELVIVTPARQAAHQLVEPMQRIGVPVMVLLSRSVGEVLDNLRLVARAAGVPQRGQCLAAQLQARLDRIARSVPPEAAPSAVLITGRMGNGMLLVARPGSYTAEAVELAGARHALQGLGPLAQVSPEAVLAAAPEVLLFAGTQAAFDELLQSPGWRDLPAVRAGRTLTVARAEFLIPGPRTIDGIEKLFQALHLQRAGQLLPGAAQAAPTPP</sequence>
<dbReference type="Pfam" id="PF01497">
    <property type="entry name" value="Peripla_BP_2"/>
    <property type="match status" value="1"/>
</dbReference>
<dbReference type="PANTHER" id="PTHR30535">
    <property type="entry name" value="VITAMIN B12-BINDING PROTEIN"/>
    <property type="match status" value="1"/>
</dbReference>
<dbReference type="PANTHER" id="PTHR30535:SF4">
    <property type="entry name" value="HEMIN-BINDING PERIPLASMIC PROTEIN HMUT"/>
    <property type="match status" value="1"/>
</dbReference>
<name>A0A2A2AEE1_9BURK</name>
<accession>A0A2A2AEE1</accession>
<organism evidence="2 3">
    <name type="scientific">Vandammella animalimorsus</name>
    <dbReference type="NCBI Taxonomy" id="2029117"/>
    <lineage>
        <taxon>Bacteria</taxon>
        <taxon>Pseudomonadati</taxon>
        <taxon>Pseudomonadota</taxon>
        <taxon>Betaproteobacteria</taxon>
        <taxon>Burkholderiales</taxon>
        <taxon>Comamonadaceae</taxon>
        <taxon>Vandammella</taxon>
    </lineage>
</organism>
<dbReference type="Gene3D" id="3.40.50.1980">
    <property type="entry name" value="Nitrogenase molybdenum iron protein domain"/>
    <property type="match status" value="2"/>
</dbReference>
<dbReference type="PROSITE" id="PS50983">
    <property type="entry name" value="FE_B12_PBP"/>
    <property type="match status" value="1"/>
</dbReference>
<evidence type="ECO:0000259" key="1">
    <source>
        <dbReference type="PROSITE" id="PS50983"/>
    </source>
</evidence>
<dbReference type="EMBL" id="NSJF01000001">
    <property type="protein sequence ID" value="PAT35979.1"/>
    <property type="molecule type" value="Genomic_DNA"/>
</dbReference>
<dbReference type="Proteomes" id="UP000217999">
    <property type="component" value="Unassembled WGS sequence"/>
</dbReference>
<dbReference type="AlphaFoldDB" id="A0A2A2AEE1"/>
<feature type="domain" description="Fe/B12 periplasmic-binding" evidence="1">
    <location>
        <begin position="53"/>
        <end position="304"/>
    </location>
</feature>
<protein>
    <submittedName>
        <fullName evidence="2">ABC transporter substrate-binding protein</fullName>
    </submittedName>
</protein>
<gene>
    <name evidence="2" type="ORF">CK620_01735</name>
</gene>
<dbReference type="InterPro" id="IPR002491">
    <property type="entry name" value="ABC_transptr_periplasmic_BD"/>
</dbReference>
<evidence type="ECO:0000313" key="3">
    <source>
        <dbReference type="Proteomes" id="UP000217999"/>
    </source>
</evidence>
<evidence type="ECO:0000313" key="2">
    <source>
        <dbReference type="EMBL" id="PAT35979.1"/>
    </source>
</evidence>
<dbReference type="InterPro" id="IPR050902">
    <property type="entry name" value="ABC_Transporter_SBP"/>
</dbReference>
<reference evidence="2 3" key="1">
    <citation type="submission" date="2017-08" db="EMBL/GenBank/DDBJ databases">
        <title>WGS of Clinical strains of the CDC Group NO-1 linked to zoonotic infections in humans.</title>
        <authorList>
            <person name="Bernier A.-M."/>
            <person name="Bernard K."/>
        </authorList>
    </citation>
    <scope>NUCLEOTIDE SEQUENCE [LARGE SCALE GENOMIC DNA]</scope>
    <source>
        <strain evidence="2 3">NML03-0146</strain>
    </source>
</reference>
<dbReference type="SUPFAM" id="SSF53807">
    <property type="entry name" value="Helical backbone' metal receptor"/>
    <property type="match status" value="1"/>
</dbReference>
<proteinExistence type="predicted"/>
<comment type="caution">
    <text evidence="2">The sequence shown here is derived from an EMBL/GenBank/DDBJ whole genome shotgun (WGS) entry which is preliminary data.</text>
</comment>